<dbReference type="InterPro" id="IPR036514">
    <property type="entry name" value="SGNH_hydro_sf"/>
</dbReference>
<dbReference type="InterPro" id="IPR053140">
    <property type="entry name" value="GDSL_Rv0518-like"/>
</dbReference>
<keyword evidence="4" id="KW-1185">Reference proteome</keyword>
<accession>A0A2T0SIX2</accession>
<name>A0A2T0SIX2_9ACTN</name>
<feature type="domain" description="SGNH hydrolase-type esterase" evidence="2">
    <location>
        <begin position="254"/>
        <end position="447"/>
    </location>
</feature>
<dbReference type="Gene3D" id="3.40.50.1110">
    <property type="entry name" value="SGNH hydrolase"/>
    <property type="match status" value="1"/>
</dbReference>
<proteinExistence type="predicted"/>
<dbReference type="CDD" id="cd01830">
    <property type="entry name" value="XynE_like"/>
    <property type="match status" value="1"/>
</dbReference>
<dbReference type="InterPro" id="IPR013830">
    <property type="entry name" value="SGNH_hydro"/>
</dbReference>
<dbReference type="InterPro" id="IPR006311">
    <property type="entry name" value="TAT_signal"/>
</dbReference>
<reference evidence="3 4" key="1">
    <citation type="submission" date="2018-03" db="EMBL/GenBank/DDBJ databases">
        <title>Genomic Encyclopedia of Archaeal and Bacterial Type Strains, Phase II (KMG-II): from individual species to whole genera.</title>
        <authorList>
            <person name="Goeker M."/>
        </authorList>
    </citation>
    <scope>NUCLEOTIDE SEQUENCE [LARGE SCALE GENOMIC DNA]</scope>
    <source>
        <strain evidence="3 4">DSM 45348</strain>
    </source>
</reference>
<protein>
    <submittedName>
        <fullName evidence="3">Lysophospholipase L1-like esterase</fullName>
    </submittedName>
</protein>
<evidence type="ECO:0000313" key="4">
    <source>
        <dbReference type="Proteomes" id="UP000239209"/>
    </source>
</evidence>
<evidence type="ECO:0000259" key="2">
    <source>
        <dbReference type="Pfam" id="PF13472"/>
    </source>
</evidence>
<evidence type="ECO:0000313" key="3">
    <source>
        <dbReference type="EMBL" id="PRY33355.1"/>
    </source>
</evidence>
<dbReference type="EMBL" id="PVZG01000001">
    <property type="protein sequence ID" value="PRY33355.1"/>
    <property type="molecule type" value="Genomic_DNA"/>
</dbReference>
<evidence type="ECO:0000256" key="1">
    <source>
        <dbReference type="SAM" id="MobiDB-lite"/>
    </source>
</evidence>
<dbReference type="PROSITE" id="PS51318">
    <property type="entry name" value="TAT"/>
    <property type="match status" value="1"/>
</dbReference>
<dbReference type="AlphaFoldDB" id="A0A2T0SIX2"/>
<dbReference type="PANTHER" id="PTHR43784:SF2">
    <property type="entry name" value="GDSL-LIKE LIPASE_ACYLHYDROLASE, PUTATIVE (AFU_ORTHOLOGUE AFUA_2G00820)-RELATED"/>
    <property type="match status" value="1"/>
</dbReference>
<comment type="caution">
    <text evidence="3">The sequence shown here is derived from an EMBL/GenBank/DDBJ whole genome shotgun (WGS) entry which is preliminary data.</text>
</comment>
<gene>
    <name evidence="3" type="ORF">CLV70_101517</name>
</gene>
<dbReference type="RefSeq" id="WP_245907967.1">
    <property type="nucleotide sequence ID" value="NZ_PVZG01000001.1"/>
</dbReference>
<organism evidence="3 4">
    <name type="scientific">Pseudosporangium ferrugineum</name>
    <dbReference type="NCBI Taxonomy" id="439699"/>
    <lineage>
        <taxon>Bacteria</taxon>
        <taxon>Bacillati</taxon>
        <taxon>Actinomycetota</taxon>
        <taxon>Actinomycetes</taxon>
        <taxon>Micromonosporales</taxon>
        <taxon>Micromonosporaceae</taxon>
        <taxon>Pseudosporangium</taxon>
    </lineage>
</organism>
<dbReference type="SUPFAM" id="SSF52266">
    <property type="entry name" value="SGNH hydrolase"/>
    <property type="match status" value="1"/>
</dbReference>
<dbReference type="Pfam" id="PF13472">
    <property type="entry name" value="Lipase_GDSL_2"/>
    <property type="match status" value="1"/>
</dbReference>
<dbReference type="PANTHER" id="PTHR43784">
    <property type="entry name" value="GDSL-LIKE LIPASE/ACYLHYDROLASE, PUTATIVE (AFU_ORTHOLOGUE AFUA_2G00820)-RELATED"/>
    <property type="match status" value="1"/>
</dbReference>
<feature type="region of interest" description="Disordered" evidence="1">
    <location>
        <begin position="12"/>
        <end position="32"/>
    </location>
</feature>
<sequence>MRLVDPLWQVAGEVPGSGTTGEEATVTPEKPYRPTRRGLLAAVTGTAVAAAVPAPAAAGPRTPGRHRSPWVTSWASMPQLTEPGNMPPAPYVRDGVSLPDTTLRQTVRVTAGGDRLRLRFSNAFGGADLPITTVRVALPADGRAGVPAIREGTGRTVTFRGVPSVVVPAGAQIVSDPVELGVEPGSNVTVTTYLRDGQPGPALTSHPGSRTTSYLVAGDHTADLTLTGATPVDHWYLLSGLEVPAGARTRAVVVVGDSLTDGRGSTTNGNDRWPDQLFDRLHRAARTRHVAVVNEAAGGNRVLRDGLGPNALARLDRDVLAQSAPAWVILFEGINDIGTAEATPDGQRRITEELLTAYDQIITRCHARDLDVCGATLLPFGGNTGYDDDAGLREDTRRTVNAWIRSAARFDVLADFDAAVRDPAAPSRLRPEYDTGDHLHLNPAGYHALAEAVPLRLFTTG</sequence>
<dbReference type="Proteomes" id="UP000239209">
    <property type="component" value="Unassembled WGS sequence"/>
</dbReference>